<dbReference type="AlphaFoldDB" id="A0A392Q9V9"/>
<organism evidence="2 3">
    <name type="scientific">Trifolium medium</name>
    <dbReference type="NCBI Taxonomy" id="97028"/>
    <lineage>
        <taxon>Eukaryota</taxon>
        <taxon>Viridiplantae</taxon>
        <taxon>Streptophyta</taxon>
        <taxon>Embryophyta</taxon>
        <taxon>Tracheophyta</taxon>
        <taxon>Spermatophyta</taxon>
        <taxon>Magnoliopsida</taxon>
        <taxon>eudicotyledons</taxon>
        <taxon>Gunneridae</taxon>
        <taxon>Pentapetalae</taxon>
        <taxon>rosids</taxon>
        <taxon>fabids</taxon>
        <taxon>Fabales</taxon>
        <taxon>Fabaceae</taxon>
        <taxon>Papilionoideae</taxon>
        <taxon>50 kb inversion clade</taxon>
        <taxon>NPAAA clade</taxon>
        <taxon>Hologalegina</taxon>
        <taxon>IRL clade</taxon>
        <taxon>Trifolieae</taxon>
        <taxon>Trifolium</taxon>
    </lineage>
</organism>
<keyword evidence="3" id="KW-1185">Reference proteome</keyword>
<accession>A0A392Q9V9</accession>
<evidence type="ECO:0000313" key="3">
    <source>
        <dbReference type="Proteomes" id="UP000265520"/>
    </source>
</evidence>
<sequence length="67" mass="7093">METLPVGLDSKSSEKTKISSNVSAPGNILPWKTAPSPNNLQKSVKGRDSSGEVSDVQHDTAETLPTE</sequence>
<evidence type="ECO:0000256" key="1">
    <source>
        <dbReference type="SAM" id="MobiDB-lite"/>
    </source>
</evidence>
<feature type="region of interest" description="Disordered" evidence="1">
    <location>
        <begin position="1"/>
        <end position="67"/>
    </location>
</feature>
<comment type="caution">
    <text evidence="2">The sequence shown here is derived from an EMBL/GenBank/DDBJ whole genome shotgun (WGS) entry which is preliminary data.</text>
</comment>
<dbReference type="EMBL" id="LXQA010120211">
    <property type="protein sequence ID" value="MCI20510.1"/>
    <property type="molecule type" value="Genomic_DNA"/>
</dbReference>
<protein>
    <submittedName>
        <fullName evidence="2">Sorting nexin carboxy-terminal protein</fullName>
    </submittedName>
</protein>
<evidence type="ECO:0000313" key="2">
    <source>
        <dbReference type="EMBL" id="MCI20510.1"/>
    </source>
</evidence>
<proteinExistence type="predicted"/>
<feature type="non-terminal residue" evidence="2">
    <location>
        <position position="67"/>
    </location>
</feature>
<reference evidence="2 3" key="1">
    <citation type="journal article" date="2018" name="Front. Plant Sci.">
        <title>Red Clover (Trifolium pratense) and Zigzag Clover (T. medium) - A Picture of Genomic Similarities and Differences.</title>
        <authorList>
            <person name="Dluhosova J."/>
            <person name="Istvanek J."/>
            <person name="Nedelnik J."/>
            <person name="Repkova J."/>
        </authorList>
    </citation>
    <scope>NUCLEOTIDE SEQUENCE [LARGE SCALE GENOMIC DNA]</scope>
    <source>
        <strain evidence="3">cv. 10/8</strain>
        <tissue evidence="2">Leaf</tissue>
    </source>
</reference>
<dbReference type="Proteomes" id="UP000265520">
    <property type="component" value="Unassembled WGS sequence"/>
</dbReference>
<feature type="compositionally biased region" description="Basic and acidic residues" evidence="1">
    <location>
        <begin position="45"/>
        <end position="61"/>
    </location>
</feature>
<name>A0A392Q9V9_9FABA</name>